<dbReference type="GO" id="GO:0004842">
    <property type="term" value="F:ubiquitin-protein transferase activity"/>
    <property type="evidence" value="ECO:0007669"/>
    <property type="project" value="InterPro"/>
</dbReference>
<dbReference type="PANTHER" id="PTHR22605:SF16">
    <property type="entry name" value="E3 UBIQUITIN-PROTEIN LIGASE RNF213"/>
    <property type="match status" value="1"/>
</dbReference>
<gene>
    <name evidence="1" type="ORF">PACLA_8A088435</name>
</gene>
<feature type="non-terminal residue" evidence="1">
    <location>
        <position position="381"/>
    </location>
</feature>
<sequence>NSDDKTTKNDDKTSNADEKAIIVVFHAILSNKFDWDNDNKIVIRGQGPVFYGWNKDGVHFSTEKDIDKQLLVHGVFSIPLRLASYRCAYKYVILSKKNKPMYEELVEYQSRFGGFVNRCLVIEGKHVTEKKIFHKYDGFIYPKPGAISWVFSSAPAISDRKAFFRTFFPKWSGFYVNSFDSKIELAEALHSLECLVEGTSADRTSTSGFVERRIVDSRKLRLGECIEQILMPKVMKNLEVLESDTNVGRVRVHAVISSVIIAYVFTLNHVNLKAEQYDILLKSLRIPPDEEVCSEFAKSINEFDDKILSSLNKIILEFYQQSSKTSLVVNWLPALPLLHFLRGESKPFEDVNCEESVGTTNWKWWGWQDLPYRDIRRHITE</sequence>
<dbReference type="Proteomes" id="UP001152795">
    <property type="component" value="Unassembled WGS sequence"/>
</dbReference>
<feature type="non-terminal residue" evidence="1">
    <location>
        <position position="1"/>
    </location>
</feature>
<dbReference type="AlphaFoldDB" id="A0A6S7HZB6"/>
<accession>A0A6S7HZB6</accession>
<organism evidence="1 2">
    <name type="scientific">Paramuricea clavata</name>
    <name type="common">Red gorgonian</name>
    <name type="synonym">Violescent sea-whip</name>
    <dbReference type="NCBI Taxonomy" id="317549"/>
    <lineage>
        <taxon>Eukaryota</taxon>
        <taxon>Metazoa</taxon>
        <taxon>Cnidaria</taxon>
        <taxon>Anthozoa</taxon>
        <taxon>Octocorallia</taxon>
        <taxon>Malacalcyonacea</taxon>
        <taxon>Plexauridae</taxon>
        <taxon>Paramuricea</taxon>
    </lineage>
</organism>
<dbReference type="EMBL" id="CACRXK020007253">
    <property type="protein sequence ID" value="CAB4011745.1"/>
    <property type="molecule type" value="Genomic_DNA"/>
</dbReference>
<name>A0A6S7HZB6_PARCT</name>
<evidence type="ECO:0000313" key="2">
    <source>
        <dbReference type="Proteomes" id="UP001152795"/>
    </source>
</evidence>
<keyword evidence="2" id="KW-1185">Reference proteome</keyword>
<dbReference type="InterPro" id="IPR031248">
    <property type="entry name" value="RNF213"/>
</dbReference>
<comment type="caution">
    <text evidence="1">The sequence shown here is derived from an EMBL/GenBank/DDBJ whole genome shotgun (WGS) entry which is preliminary data.</text>
</comment>
<dbReference type="OrthoDB" id="6159191at2759"/>
<protein>
    <submittedName>
        <fullName evidence="1">Uncharacterized protein</fullName>
    </submittedName>
</protein>
<evidence type="ECO:0000313" key="1">
    <source>
        <dbReference type="EMBL" id="CAB4011745.1"/>
    </source>
</evidence>
<dbReference type="GO" id="GO:0016887">
    <property type="term" value="F:ATP hydrolysis activity"/>
    <property type="evidence" value="ECO:0007669"/>
    <property type="project" value="InterPro"/>
</dbReference>
<dbReference type="PANTHER" id="PTHR22605">
    <property type="entry name" value="RZ-TYPE DOMAIN-CONTAINING PROTEIN"/>
    <property type="match status" value="1"/>
</dbReference>
<reference evidence="1" key="1">
    <citation type="submission" date="2020-04" db="EMBL/GenBank/DDBJ databases">
        <authorList>
            <person name="Alioto T."/>
            <person name="Alioto T."/>
            <person name="Gomez Garrido J."/>
        </authorList>
    </citation>
    <scope>NUCLEOTIDE SEQUENCE</scope>
    <source>
        <strain evidence="1">A484AB</strain>
    </source>
</reference>
<proteinExistence type="predicted"/>